<reference evidence="2 3" key="1">
    <citation type="journal article" date="2016" name="Mol. Biol. Evol.">
        <title>Comparative Genomics of Early-Diverging Mushroom-Forming Fungi Provides Insights into the Origins of Lignocellulose Decay Capabilities.</title>
        <authorList>
            <person name="Nagy L.G."/>
            <person name="Riley R."/>
            <person name="Tritt A."/>
            <person name="Adam C."/>
            <person name="Daum C."/>
            <person name="Floudas D."/>
            <person name="Sun H."/>
            <person name="Yadav J.S."/>
            <person name="Pangilinan J."/>
            <person name="Larsson K.H."/>
            <person name="Matsuura K."/>
            <person name="Barry K."/>
            <person name="Labutti K."/>
            <person name="Kuo R."/>
            <person name="Ohm R.A."/>
            <person name="Bhattacharya S.S."/>
            <person name="Shirouzu T."/>
            <person name="Yoshinaga Y."/>
            <person name="Martin F.M."/>
            <person name="Grigoriev I.V."/>
            <person name="Hibbett D.S."/>
        </authorList>
    </citation>
    <scope>NUCLEOTIDE SEQUENCE [LARGE SCALE GENOMIC DNA]</scope>
    <source>
        <strain evidence="2 3">CBS 109695</strain>
    </source>
</reference>
<dbReference type="OrthoDB" id="3365698at2759"/>
<evidence type="ECO:0000313" key="2">
    <source>
        <dbReference type="EMBL" id="KZP17947.1"/>
    </source>
</evidence>
<dbReference type="Proteomes" id="UP000076532">
    <property type="component" value="Unassembled WGS sequence"/>
</dbReference>
<protein>
    <submittedName>
        <fullName evidence="2">Uncharacterized protein</fullName>
    </submittedName>
</protein>
<evidence type="ECO:0000256" key="1">
    <source>
        <dbReference type="SAM" id="Coils"/>
    </source>
</evidence>
<name>A0A166GL92_9AGAM</name>
<dbReference type="EMBL" id="KV417577">
    <property type="protein sequence ID" value="KZP17947.1"/>
    <property type="molecule type" value="Genomic_DNA"/>
</dbReference>
<feature type="non-terminal residue" evidence="2">
    <location>
        <position position="147"/>
    </location>
</feature>
<sequence>MAELLGSFGAPSPAERAIAREKILQIAADMSELDNEIGRVEKILERLRQNRVALQKHSDGHQNVLNVTRRLPLEILGEIFIQSQGMLGGRSIAPTRVCRHWREVAIGTSRLWSHLRIQYRGAAMDSDMEMTSIWLQRSGGQPLSIIL</sequence>
<organism evidence="2 3">
    <name type="scientific">Athelia psychrophila</name>
    <dbReference type="NCBI Taxonomy" id="1759441"/>
    <lineage>
        <taxon>Eukaryota</taxon>
        <taxon>Fungi</taxon>
        <taxon>Dikarya</taxon>
        <taxon>Basidiomycota</taxon>
        <taxon>Agaricomycotina</taxon>
        <taxon>Agaricomycetes</taxon>
        <taxon>Agaricomycetidae</taxon>
        <taxon>Atheliales</taxon>
        <taxon>Atheliaceae</taxon>
        <taxon>Athelia</taxon>
    </lineage>
</organism>
<accession>A0A166GL92</accession>
<feature type="coiled-coil region" evidence="1">
    <location>
        <begin position="30"/>
        <end position="57"/>
    </location>
</feature>
<keyword evidence="1" id="KW-0175">Coiled coil</keyword>
<proteinExistence type="predicted"/>
<evidence type="ECO:0000313" key="3">
    <source>
        <dbReference type="Proteomes" id="UP000076532"/>
    </source>
</evidence>
<keyword evidence="3" id="KW-1185">Reference proteome</keyword>
<dbReference type="AlphaFoldDB" id="A0A166GL92"/>
<gene>
    <name evidence="2" type="ORF">FIBSPDRAFT_746204</name>
</gene>